<dbReference type="EMBL" id="KQ992096">
    <property type="protein sequence ID" value="KZV51004.1"/>
    <property type="molecule type" value="Genomic_DNA"/>
</dbReference>
<proteinExistence type="predicted"/>
<feature type="compositionally biased region" description="Polar residues" evidence="1">
    <location>
        <begin position="25"/>
        <end position="42"/>
    </location>
</feature>
<protein>
    <submittedName>
        <fullName evidence="3">Uncharacterized protein</fullName>
    </submittedName>
</protein>
<accession>A0A2Z7D1V6</accession>
<organism evidence="3 4">
    <name type="scientific">Dorcoceras hygrometricum</name>
    <dbReference type="NCBI Taxonomy" id="472368"/>
    <lineage>
        <taxon>Eukaryota</taxon>
        <taxon>Viridiplantae</taxon>
        <taxon>Streptophyta</taxon>
        <taxon>Embryophyta</taxon>
        <taxon>Tracheophyta</taxon>
        <taxon>Spermatophyta</taxon>
        <taxon>Magnoliopsida</taxon>
        <taxon>eudicotyledons</taxon>
        <taxon>Gunneridae</taxon>
        <taxon>Pentapetalae</taxon>
        <taxon>asterids</taxon>
        <taxon>lamiids</taxon>
        <taxon>Lamiales</taxon>
        <taxon>Gesneriaceae</taxon>
        <taxon>Didymocarpoideae</taxon>
        <taxon>Trichosporeae</taxon>
        <taxon>Loxocarpinae</taxon>
        <taxon>Dorcoceras</taxon>
    </lineage>
</organism>
<feature type="transmembrane region" description="Helical" evidence="2">
    <location>
        <begin position="286"/>
        <end position="305"/>
    </location>
</feature>
<feature type="compositionally biased region" description="Basic and acidic residues" evidence="1">
    <location>
        <begin position="99"/>
        <end position="109"/>
    </location>
</feature>
<gene>
    <name evidence="3" type="ORF">F511_18984</name>
</gene>
<name>A0A2Z7D1V6_9LAMI</name>
<reference evidence="3 4" key="1">
    <citation type="journal article" date="2015" name="Proc. Natl. Acad. Sci. U.S.A.">
        <title>The resurrection genome of Boea hygrometrica: A blueprint for survival of dehydration.</title>
        <authorList>
            <person name="Xiao L."/>
            <person name="Yang G."/>
            <person name="Zhang L."/>
            <person name="Yang X."/>
            <person name="Zhao S."/>
            <person name="Ji Z."/>
            <person name="Zhou Q."/>
            <person name="Hu M."/>
            <person name="Wang Y."/>
            <person name="Chen M."/>
            <person name="Xu Y."/>
            <person name="Jin H."/>
            <person name="Xiao X."/>
            <person name="Hu G."/>
            <person name="Bao F."/>
            <person name="Hu Y."/>
            <person name="Wan P."/>
            <person name="Li L."/>
            <person name="Deng X."/>
            <person name="Kuang T."/>
            <person name="Xiang C."/>
            <person name="Zhu J.K."/>
            <person name="Oliver M.J."/>
            <person name="He Y."/>
        </authorList>
    </citation>
    <scope>NUCLEOTIDE SEQUENCE [LARGE SCALE GENOMIC DNA]</scope>
    <source>
        <strain evidence="4">cv. XS01</strain>
    </source>
</reference>
<feature type="region of interest" description="Disordered" evidence="1">
    <location>
        <begin position="66"/>
        <end position="133"/>
    </location>
</feature>
<dbReference type="Proteomes" id="UP000250235">
    <property type="component" value="Unassembled WGS sequence"/>
</dbReference>
<keyword evidence="2" id="KW-0472">Membrane</keyword>
<keyword evidence="4" id="KW-1185">Reference proteome</keyword>
<sequence length="318" mass="35419">MINLLVSRRLAPTSFTRKPALQTVGGRSSIRSTTGFKTPSSACTRKLTNSARRKLLVKLIGTSPIDAVDRQSGPRPDSRHLRQPALERLTNSARTKTPRQADRNKSDRRTWRRGGGTWATARPREGARGEGRPSGLWRLGIQLAVGPQPLRLRNHNFGLAHRIMVKRLATSPHDPLGITDSACKNQLVVVSVQYGPFITYIPIRSTTIGKSRVARDPIAMHTSWRSNNDIASVTRTNQYNQDLGLIHSTNGNHLESPNEGISIDHQVIIYLHAQIITMFPTNETRYFASQILVSISGGLILILTAQSTRNEFRIHSDY</sequence>
<evidence type="ECO:0000313" key="4">
    <source>
        <dbReference type="Proteomes" id="UP000250235"/>
    </source>
</evidence>
<evidence type="ECO:0000256" key="1">
    <source>
        <dbReference type="SAM" id="MobiDB-lite"/>
    </source>
</evidence>
<dbReference type="AlphaFoldDB" id="A0A2Z7D1V6"/>
<evidence type="ECO:0000256" key="2">
    <source>
        <dbReference type="SAM" id="Phobius"/>
    </source>
</evidence>
<evidence type="ECO:0000313" key="3">
    <source>
        <dbReference type="EMBL" id="KZV51004.1"/>
    </source>
</evidence>
<feature type="compositionally biased region" description="Basic and acidic residues" evidence="1">
    <location>
        <begin position="122"/>
        <end position="131"/>
    </location>
</feature>
<feature type="region of interest" description="Disordered" evidence="1">
    <location>
        <begin position="22"/>
        <end position="42"/>
    </location>
</feature>
<keyword evidence="2" id="KW-1133">Transmembrane helix</keyword>
<keyword evidence="2" id="KW-0812">Transmembrane</keyword>